<name>A0ABD0QIL6_CIRMR</name>
<dbReference type="InterPro" id="IPR001627">
    <property type="entry name" value="Semap_dom"/>
</dbReference>
<sequence>MMTMMMMMCSSLVLLGLIGIGVTSSGSSTSSPRMKLSYKDLQQFNGVKRFDLERSCCFGALLLDEERGRLFVGARNFLLSLSLDNISKQEQK</sequence>
<dbReference type="Proteomes" id="UP001529510">
    <property type="component" value="Unassembled WGS sequence"/>
</dbReference>
<organism evidence="5 6">
    <name type="scientific">Cirrhinus mrigala</name>
    <name type="common">Mrigala</name>
    <dbReference type="NCBI Taxonomy" id="683832"/>
    <lineage>
        <taxon>Eukaryota</taxon>
        <taxon>Metazoa</taxon>
        <taxon>Chordata</taxon>
        <taxon>Craniata</taxon>
        <taxon>Vertebrata</taxon>
        <taxon>Euteleostomi</taxon>
        <taxon>Actinopterygii</taxon>
        <taxon>Neopterygii</taxon>
        <taxon>Teleostei</taxon>
        <taxon>Ostariophysi</taxon>
        <taxon>Cypriniformes</taxon>
        <taxon>Cyprinidae</taxon>
        <taxon>Labeoninae</taxon>
        <taxon>Labeonini</taxon>
        <taxon>Cirrhinus</taxon>
    </lineage>
</organism>
<dbReference type="AlphaFoldDB" id="A0ABD0QIL6"/>
<dbReference type="SUPFAM" id="SSF101912">
    <property type="entry name" value="Sema domain"/>
    <property type="match status" value="1"/>
</dbReference>
<accession>A0ABD0QIL6</accession>
<feature type="chain" id="PRO_5044865943" description="Sema domain-containing protein" evidence="3">
    <location>
        <begin position="26"/>
        <end position="92"/>
    </location>
</feature>
<comment type="caution">
    <text evidence="5">The sequence shown here is derived from an EMBL/GenBank/DDBJ whole genome shotgun (WGS) entry which is preliminary data.</text>
</comment>
<feature type="signal peptide" evidence="3">
    <location>
        <begin position="1"/>
        <end position="25"/>
    </location>
</feature>
<dbReference type="InterPro" id="IPR015943">
    <property type="entry name" value="WD40/YVTN_repeat-like_dom_sf"/>
</dbReference>
<evidence type="ECO:0000259" key="4">
    <source>
        <dbReference type="PROSITE" id="PS51004"/>
    </source>
</evidence>
<dbReference type="PROSITE" id="PS51004">
    <property type="entry name" value="SEMA"/>
    <property type="match status" value="1"/>
</dbReference>
<gene>
    <name evidence="5" type="ORF">M9458_017526</name>
</gene>
<dbReference type="EMBL" id="JAMKFB020000008">
    <property type="protein sequence ID" value="KAL0185856.1"/>
    <property type="molecule type" value="Genomic_DNA"/>
</dbReference>
<comment type="caution">
    <text evidence="2">Lacks conserved residue(s) required for the propagation of feature annotation.</text>
</comment>
<evidence type="ECO:0000313" key="6">
    <source>
        <dbReference type="Proteomes" id="UP001529510"/>
    </source>
</evidence>
<evidence type="ECO:0000256" key="3">
    <source>
        <dbReference type="SAM" id="SignalP"/>
    </source>
</evidence>
<keyword evidence="6" id="KW-1185">Reference proteome</keyword>
<dbReference type="GO" id="GO:0007399">
    <property type="term" value="P:nervous system development"/>
    <property type="evidence" value="ECO:0007669"/>
    <property type="project" value="UniProtKB-ARBA"/>
</dbReference>
<evidence type="ECO:0000313" key="5">
    <source>
        <dbReference type="EMBL" id="KAL0185856.1"/>
    </source>
</evidence>
<dbReference type="Gene3D" id="2.130.10.10">
    <property type="entry name" value="YVTN repeat-like/Quinoprotein amine dehydrogenase"/>
    <property type="match status" value="1"/>
</dbReference>
<evidence type="ECO:0000256" key="1">
    <source>
        <dbReference type="ARBA" id="ARBA00023180"/>
    </source>
</evidence>
<feature type="non-terminal residue" evidence="5">
    <location>
        <position position="92"/>
    </location>
</feature>
<keyword evidence="3" id="KW-0732">Signal</keyword>
<proteinExistence type="predicted"/>
<reference evidence="5 6" key="1">
    <citation type="submission" date="2024-05" db="EMBL/GenBank/DDBJ databases">
        <title>Genome sequencing and assembly of Indian major carp, Cirrhinus mrigala (Hamilton, 1822).</title>
        <authorList>
            <person name="Mohindra V."/>
            <person name="Chowdhury L.M."/>
            <person name="Lal K."/>
            <person name="Jena J.K."/>
        </authorList>
    </citation>
    <scope>NUCLEOTIDE SEQUENCE [LARGE SCALE GENOMIC DNA]</scope>
    <source>
        <strain evidence="5">CM1030</strain>
        <tissue evidence="5">Blood</tissue>
    </source>
</reference>
<protein>
    <recommendedName>
        <fullName evidence="4">Sema domain-containing protein</fullName>
    </recommendedName>
</protein>
<evidence type="ECO:0000256" key="2">
    <source>
        <dbReference type="PROSITE-ProRule" id="PRU00352"/>
    </source>
</evidence>
<dbReference type="InterPro" id="IPR036352">
    <property type="entry name" value="Semap_dom_sf"/>
</dbReference>
<feature type="domain" description="Sema" evidence="4">
    <location>
        <begin position="33"/>
        <end position="92"/>
    </location>
</feature>
<keyword evidence="1" id="KW-0325">Glycoprotein</keyword>